<evidence type="ECO:0000313" key="14">
    <source>
        <dbReference type="Proteomes" id="UP000799753"/>
    </source>
</evidence>
<keyword evidence="4 10" id="KW-0812">Transmembrane</keyword>
<name>A0A6A6S8Y7_9PLEO</name>
<evidence type="ECO:0000256" key="4">
    <source>
        <dbReference type="ARBA" id="ARBA00022692"/>
    </source>
</evidence>
<reference evidence="13" key="1">
    <citation type="journal article" date="2020" name="Stud. Mycol.">
        <title>101 Dothideomycetes genomes: a test case for predicting lifestyles and emergence of pathogens.</title>
        <authorList>
            <person name="Haridas S."/>
            <person name="Albert R."/>
            <person name="Binder M."/>
            <person name="Bloem J."/>
            <person name="Labutti K."/>
            <person name="Salamov A."/>
            <person name="Andreopoulos B."/>
            <person name="Baker S."/>
            <person name="Barry K."/>
            <person name="Bills G."/>
            <person name="Bluhm B."/>
            <person name="Cannon C."/>
            <person name="Castanera R."/>
            <person name="Culley D."/>
            <person name="Daum C."/>
            <person name="Ezra D."/>
            <person name="Gonzalez J."/>
            <person name="Henrissat B."/>
            <person name="Kuo A."/>
            <person name="Liang C."/>
            <person name="Lipzen A."/>
            <person name="Lutzoni F."/>
            <person name="Magnuson J."/>
            <person name="Mondo S."/>
            <person name="Nolan M."/>
            <person name="Ohm R."/>
            <person name="Pangilinan J."/>
            <person name="Park H.-J."/>
            <person name="Ramirez L."/>
            <person name="Alfaro M."/>
            <person name="Sun H."/>
            <person name="Tritt A."/>
            <person name="Yoshinaga Y."/>
            <person name="Zwiers L.-H."/>
            <person name="Turgeon B."/>
            <person name="Goodwin S."/>
            <person name="Spatafora J."/>
            <person name="Crous P."/>
            <person name="Grigoriev I."/>
        </authorList>
    </citation>
    <scope>NUCLEOTIDE SEQUENCE</scope>
    <source>
        <strain evidence="13">CBS 473.64</strain>
    </source>
</reference>
<evidence type="ECO:0000256" key="6">
    <source>
        <dbReference type="ARBA" id="ARBA00022824"/>
    </source>
</evidence>
<sequence length="282" mass="31292">MAKILVGALALASIPSALAFRDTSPFFLFSTAELLIPGADNEIAHVDDATGRIKDVLKSCPTKWYVVMEQTGVVTDDYRNSHSTPRLSHYLGGKEQKVRSTLVVPEVVGRQEGSLAFHESSAQALSEYIREECGAEVRISTDISDEPHGAVGDVLQSFDAILEDRIVDQAYSDDYTVIYTTTLPTESRDSAKKPTYEMENPFSDAVQMEMKRDLSSHRRAVAKTEGALFERYEYFSPGIFMAFFAIIPMLSIIFVGLKALTSLEVSYFAFSKEMGPTAQRKQ</sequence>
<dbReference type="PANTHER" id="PTHR28285:SF1">
    <property type="entry name" value="PROTEIN BIG1"/>
    <property type="match status" value="1"/>
</dbReference>
<protein>
    <recommendedName>
        <fullName evidence="3">Protein BIG1</fullName>
    </recommendedName>
</protein>
<dbReference type="GO" id="GO:0009272">
    <property type="term" value="P:fungal-type cell wall biogenesis"/>
    <property type="evidence" value="ECO:0007669"/>
    <property type="project" value="TreeGrafter"/>
</dbReference>
<keyword evidence="9" id="KW-0961">Cell wall biogenesis/degradation</keyword>
<comment type="subcellular location">
    <subcellularLocation>
        <location evidence="1">Endoplasmic reticulum membrane</location>
        <topology evidence="1">Single-pass type I membrane protein</topology>
    </subcellularLocation>
</comment>
<evidence type="ECO:0000256" key="2">
    <source>
        <dbReference type="ARBA" id="ARBA00008203"/>
    </source>
</evidence>
<dbReference type="OrthoDB" id="9985059at2759"/>
<organism evidence="13 14">
    <name type="scientific">Massarina eburnea CBS 473.64</name>
    <dbReference type="NCBI Taxonomy" id="1395130"/>
    <lineage>
        <taxon>Eukaryota</taxon>
        <taxon>Fungi</taxon>
        <taxon>Dikarya</taxon>
        <taxon>Ascomycota</taxon>
        <taxon>Pezizomycotina</taxon>
        <taxon>Dothideomycetes</taxon>
        <taxon>Pleosporomycetidae</taxon>
        <taxon>Pleosporales</taxon>
        <taxon>Massarineae</taxon>
        <taxon>Massarinaceae</taxon>
        <taxon>Massarina</taxon>
    </lineage>
</organism>
<feature type="transmembrane region" description="Helical" evidence="10">
    <location>
        <begin position="234"/>
        <end position="257"/>
    </location>
</feature>
<dbReference type="Proteomes" id="UP000799753">
    <property type="component" value="Unassembled WGS sequence"/>
</dbReference>
<evidence type="ECO:0000256" key="11">
    <source>
        <dbReference type="SAM" id="SignalP"/>
    </source>
</evidence>
<dbReference type="InterPro" id="IPR046756">
    <property type="entry name" value="VAS1/VOA1_TM"/>
</dbReference>
<dbReference type="GO" id="GO:0006078">
    <property type="term" value="P:(1-&gt;6)-beta-D-glucan biosynthetic process"/>
    <property type="evidence" value="ECO:0007669"/>
    <property type="project" value="TreeGrafter"/>
</dbReference>
<dbReference type="AlphaFoldDB" id="A0A6A6S8Y7"/>
<feature type="domain" description="V-type proton ATPase subunit S1/VOA1 transmembrane" evidence="12">
    <location>
        <begin position="234"/>
        <end position="272"/>
    </location>
</feature>
<dbReference type="PANTHER" id="PTHR28285">
    <property type="entry name" value="PROTEIN BIG1"/>
    <property type="match status" value="1"/>
</dbReference>
<dbReference type="EMBL" id="MU006779">
    <property type="protein sequence ID" value="KAF2644175.1"/>
    <property type="molecule type" value="Genomic_DNA"/>
</dbReference>
<evidence type="ECO:0000256" key="9">
    <source>
        <dbReference type="ARBA" id="ARBA00023316"/>
    </source>
</evidence>
<keyword evidence="14" id="KW-1185">Reference proteome</keyword>
<feature type="signal peptide" evidence="11">
    <location>
        <begin position="1"/>
        <end position="19"/>
    </location>
</feature>
<evidence type="ECO:0000256" key="5">
    <source>
        <dbReference type="ARBA" id="ARBA00022729"/>
    </source>
</evidence>
<comment type="similarity">
    <text evidence="2">Belongs to the BIG1 family.</text>
</comment>
<keyword evidence="7 10" id="KW-1133">Transmembrane helix</keyword>
<evidence type="ECO:0000256" key="8">
    <source>
        <dbReference type="ARBA" id="ARBA00023136"/>
    </source>
</evidence>
<proteinExistence type="inferred from homology"/>
<evidence type="ECO:0000259" key="12">
    <source>
        <dbReference type="Pfam" id="PF20520"/>
    </source>
</evidence>
<evidence type="ECO:0000256" key="10">
    <source>
        <dbReference type="SAM" id="Phobius"/>
    </source>
</evidence>
<dbReference type="GO" id="GO:0071555">
    <property type="term" value="P:cell wall organization"/>
    <property type="evidence" value="ECO:0007669"/>
    <property type="project" value="UniProtKB-KW"/>
</dbReference>
<dbReference type="InterPro" id="IPR037654">
    <property type="entry name" value="Big1"/>
</dbReference>
<keyword evidence="5 11" id="KW-0732">Signal</keyword>
<evidence type="ECO:0000256" key="7">
    <source>
        <dbReference type="ARBA" id="ARBA00022989"/>
    </source>
</evidence>
<keyword evidence="6" id="KW-0256">Endoplasmic reticulum</keyword>
<evidence type="ECO:0000256" key="1">
    <source>
        <dbReference type="ARBA" id="ARBA00004115"/>
    </source>
</evidence>
<accession>A0A6A6S8Y7</accession>
<dbReference type="Pfam" id="PF20520">
    <property type="entry name" value="Ac45-VOA1_TM"/>
    <property type="match status" value="1"/>
</dbReference>
<evidence type="ECO:0000256" key="3">
    <source>
        <dbReference type="ARBA" id="ARBA00022089"/>
    </source>
</evidence>
<dbReference type="GO" id="GO:0005789">
    <property type="term" value="C:endoplasmic reticulum membrane"/>
    <property type="evidence" value="ECO:0007669"/>
    <property type="project" value="UniProtKB-SubCell"/>
</dbReference>
<feature type="chain" id="PRO_5025580812" description="Protein BIG1" evidence="11">
    <location>
        <begin position="20"/>
        <end position="282"/>
    </location>
</feature>
<gene>
    <name evidence="13" type="ORF">P280DRAFT_466841</name>
</gene>
<keyword evidence="8 10" id="KW-0472">Membrane</keyword>
<evidence type="ECO:0000313" key="13">
    <source>
        <dbReference type="EMBL" id="KAF2644175.1"/>
    </source>
</evidence>